<dbReference type="Gene3D" id="3.40.50.1820">
    <property type="entry name" value="alpha/beta hydrolase"/>
    <property type="match status" value="1"/>
</dbReference>
<dbReference type="GO" id="GO:0006629">
    <property type="term" value="P:lipid metabolic process"/>
    <property type="evidence" value="ECO:0007669"/>
    <property type="project" value="InterPro"/>
</dbReference>
<gene>
    <name evidence="1" type="ORF">BEMITA_LOCUS1250</name>
</gene>
<name>A0A9P0C6X9_BEMTA</name>
<dbReference type="InterPro" id="IPR029058">
    <property type="entry name" value="AB_hydrolase_fold"/>
</dbReference>
<dbReference type="SUPFAM" id="SSF53474">
    <property type="entry name" value="alpha/beta-Hydrolases"/>
    <property type="match status" value="1"/>
</dbReference>
<dbReference type="GO" id="GO:0008374">
    <property type="term" value="F:O-acyltransferase activity"/>
    <property type="evidence" value="ECO:0007669"/>
    <property type="project" value="InterPro"/>
</dbReference>
<dbReference type="Pfam" id="PF02450">
    <property type="entry name" value="LCAT"/>
    <property type="match status" value="1"/>
</dbReference>
<evidence type="ECO:0000313" key="2">
    <source>
        <dbReference type="Proteomes" id="UP001152759"/>
    </source>
</evidence>
<dbReference type="PANTHER" id="PTHR11440">
    <property type="entry name" value="LECITHIN-CHOLESTEROL ACYLTRANSFERASE-RELATED"/>
    <property type="match status" value="1"/>
</dbReference>
<evidence type="ECO:0008006" key="3">
    <source>
        <dbReference type="Google" id="ProtNLM"/>
    </source>
</evidence>
<keyword evidence="2" id="KW-1185">Reference proteome</keyword>
<dbReference type="InterPro" id="IPR003386">
    <property type="entry name" value="LACT/PDAT_acylTrfase"/>
</dbReference>
<organism evidence="1 2">
    <name type="scientific">Bemisia tabaci</name>
    <name type="common">Sweetpotato whitefly</name>
    <name type="synonym">Aleurodes tabaci</name>
    <dbReference type="NCBI Taxonomy" id="7038"/>
    <lineage>
        <taxon>Eukaryota</taxon>
        <taxon>Metazoa</taxon>
        <taxon>Ecdysozoa</taxon>
        <taxon>Arthropoda</taxon>
        <taxon>Hexapoda</taxon>
        <taxon>Insecta</taxon>
        <taxon>Pterygota</taxon>
        <taxon>Neoptera</taxon>
        <taxon>Paraneoptera</taxon>
        <taxon>Hemiptera</taxon>
        <taxon>Sternorrhyncha</taxon>
        <taxon>Aleyrodoidea</taxon>
        <taxon>Aleyrodidae</taxon>
        <taxon>Aleyrodinae</taxon>
        <taxon>Bemisia</taxon>
    </lineage>
</organism>
<reference evidence="1" key="1">
    <citation type="submission" date="2021-12" db="EMBL/GenBank/DDBJ databases">
        <authorList>
            <person name="King R."/>
        </authorList>
    </citation>
    <scope>NUCLEOTIDE SEQUENCE</scope>
</reference>
<accession>A0A9P0C6X9</accession>
<sequence length="312" mass="35934">MFTAPGNFLKLILPPHIFLLQSILVFVPSFVWGFDYDYETDHMAPIILVPGVVGAQVEGKWHTHGQPWYCEEKSFGWEQLWFRIRTGPGGMPLKCWVFRYKLIYNKTTHRSHNQIGVKTRVVGKFGSLKPVEYLTNDPISQLGSHYFDDIAKSFRRSGYSDEHNLKAAAYDGRYAMPQQEDFGYFVKFTELVERTAHCSKRRVSIVTHSMGGLVAAYFLVNKTQAWKNKYIHNFIAISTPWLGSPKAIEGFVTGTNFDVKTFKLSIMRELVRTFQSVALLLPAEDAYKETVLVDWPEQNKTYTGKDYKQLFT</sequence>
<protein>
    <recommendedName>
        <fullName evidence="3">Lecithin:cholesterol acyltransferase</fullName>
    </recommendedName>
</protein>
<dbReference type="Proteomes" id="UP001152759">
    <property type="component" value="Chromosome 1"/>
</dbReference>
<dbReference type="EMBL" id="OU963862">
    <property type="protein sequence ID" value="CAH0753982.1"/>
    <property type="molecule type" value="Genomic_DNA"/>
</dbReference>
<proteinExistence type="predicted"/>
<dbReference type="AlphaFoldDB" id="A0A9P0C6X9"/>
<evidence type="ECO:0000313" key="1">
    <source>
        <dbReference type="EMBL" id="CAH0753982.1"/>
    </source>
</evidence>